<reference evidence="2" key="1">
    <citation type="submission" date="2023-05" db="EMBL/GenBank/DDBJ databases">
        <title>Nepenthes gracilis genome sequencing.</title>
        <authorList>
            <person name="Fukushima K."/>
        </authorList>
    </citation>
    <scope>NUCLEOTIDE SEQUENCE</scope>
    <source>
        <strain evidence="2">SING2019-196</strain>
    </source>
</reference>
<dbReference type="Proteomes" id="UP001279734">
    <property type="component" value="Unassembled WGS sequence"/>
</dbReference>
<protein>
    <submittedName>
        <fullName evidence="2">Uncharacterized protein</fullName>
    </submittedName>
</protein>
<evidence type="ECO:0000256" key="1">
    <source>
        <dbReference type="SAM" id="Phobius"/>
    </source>
</evidence>
<keyword evidence="1" id="KW-0812">Transmembrane</keyword>
<name>A0AAD3SKS3_NEPGR</name>
<comment type="caution">
    <text evidence="2">The sequence shown here is derived from an EMBL/GenBank/DDBJ whole genome shotgun (WGS) entry which is preliminary data.</text>
</comment>
<keyword evidence="1" id="KW-1133">Transmembrane helix</keyword>
<keyword evidence="3" id="KW-1185">Reference proteome</keyword>
<feature type="transmembrane region" description="Helical" evidence="1">
    <location>
        <begin position="119"/>
        <end position="141"/>
    </location>
</feature>
<evidence type="ECO:0000313" key="3">
    <source>
        <dbReference type="Proteomes" id="UP001279734"/>
    </source>
</evidence>
<keyword evidence="1" id="KW-0472">Membrane</keyword>
<dbReference type="EMBL" id="BSYO01000012">
    <property type="protein sequence ID" value="GMH12982.1"/>
    <property type="molecule type" value="Genomic_DNA"/>
</dbReference>
<dbReference type="AlphaFoldDB" id="A0AAD3SKS3"/>
<evidence type="ECO:0000313" key="2">
    <source>
        <dbReference type="EMBL" id="GMH12982.1"/>
    </source>
</evidence>
<gene>
    <name evidence="2" type="ORF">Nepgr_014823</name>
</gene>
<sequence>MALEISMAVLQSILWPCLDRDCGPWFCGLLSGRLSLLDVGLCSAAEFVRLRLFRPRGHVAPLTVKSGLFDVEECGEELLSCVMPMLVLLKTKLRFSIACLIPESMEADLWEPPRRRGSAFVLALAPELSLLCVVLIILVVVC</sequence>
<proteinExistence type="predicted"/>
<organism evidence="2 3">
    <name type="scientific">Nepenthes gracilis</name>
    <name type="common">Slender pitcher plant</name>
    <dbReference type="NCBI Taxonomy" id="150966"/>
    <lineage>
        <taxon>Eukaryota</taxon>
        <taxon>Viridiplantae</taxon>
        <taxon>Streptophyta</taxon>
        <taxon>Embryophyta</taxon>
        <taxon>Tracheophyta</taxon>
        <taxon>Spermatophyta</taxon>
        <taxon>Magnoliopsida</taxon>
        <taxon>eudicotyledons</taxon>
        <taxon>Gunneridae</taxon>
        <taxon>Pentapetalae</taxon>
        <taxon>Caryophyllales</taxon>
        <taxon>Nepenthaceae</taxon>
        <taxon>Nepenthes</taxon>
    </lineage>
</organism>
<accession>A0AAD3SKS3</accession>